<dbReference type="InterPro" id="IPR046964">
    <property type="entry name" value="RTN1-4"/>
</dbReference>
<dbReference type="PROSITE" id="PS50845">
    <property type="entry name" value="RETICULON"/>
    <property type="match status" value="1"/>
</dbReference>
<proteinExistence type="predicted"/>
<dbReference type="OrthoDB" id="567788at2759"/>
<evidence type="ECO:0000256" key="1">
    <source>
        <dbReference type="ARBA" id="ARBA00004477"/>
    </source>
</evidence>
<dbReference type="Proteomes" id="UP001152799">
    <property type="component" value="Chromosome 3"/>
</dbReference>
<evidence type="ECO:0000256" key="4">
    <source>
        <dbReference type="ARBA" id="ARBA00022989"/>
    </source>
</evidence>
<keyword evidence="3 6" id="KW-0256">Endoplasmic reticulum</keyword>
<name>A0A9N9MMF6_9CUCU</name>
<dbReference type="EMBL" id="OU892279">
    <property type="protein sequence ID" value="CAG9766069.1"/>
    <property type="molecule type" value="Genomic_DNA"/>
</dbReference>
<dbReference type="Gene3D" id="1.20.5.2480">
    <property type="match status" value="1"/>
</dbReference>
<dbReference type="AlphaFoldDB" id="A0A9N9MMF6"/>
<gene>
    <name evidence="8" type="ORF">CEUTPL_LOCUS6661</name>
</gene>
<feature type="transmembrane region" description="Helical" evidence="6">
    <location>
        <begin position="99"/>
        <end position="126"/>
    </location>
</feature>
<keyword evidence="2 6" id="KW-0812">Transmembrane</keyword>
<comment type="subcellular location">
    <subcellularLocation>
        <location evidence="1 6">Endoplasmic reticulum membrane</location>
        <topology evidence="1 6">Multi-pass membrane protein</topology>
    </subcellularLocation>
</comment>
<dbReference type="GO" id="GO:0005789">
    <property type="term" value="C:endoplasmic reticulum membrane"/>
    <property type="evidence" value="ECO:0007669"/>
    <property type="project" value="UniProtKB-SubCell"/>
</dbReference>
<keyword evidence="9" id="KW-1185">Reference proteome</keyword>
<organism evidence="8 9">
    <name type="scientific">Ceutorhynchus assimilis</name>
    <name type="common">cabbage seed weevil</name>
    <dbReference type="NCBI Taxonomy" id="467358"/>
    <lineage>
        <taxon>Eukaryota</taxon>
        <taxon>Metazoa</taxon>
        <taxon>Ecdysozoa</taxon>
        <taxon>Arthropoda</taxon>
        <taxon>Hexapoda</taxon>
        <taxon>Insecta</taxon>
        <taxon>Pterygota</taxon>
        <taxon>Neoptera</taxon>
        <taxon>Endopterygota</taxon>
        <taxon>Coleoptera</taxon>
        <taxon>Polyphaga</taxon>
        <taxon>Cucujiformia</taxon>
        <taxon>Curculionidae</taxon>
        <taxon>Ceutorhynchinae</taxon>
        <taxon>Ceutorhynchus</taxon>
    </lineage>
</organism>
<feature type="domain" description="Reticulon" evidence="7">
    <location>
        <begin position="86"/>
        <end position="275"/>
    </location>
</feature>
<evidence type="ECO:0000256" key="3">
    <source>
        <dbReference type="ARBA" id="ARBA00022824"/>
    </source>
</evidence>
<keyword evidence="4 6" id="KW-1133">Transmembrane helix</keyword>
<evidence type="ECO:0000313" key="8">
    <source>
        <dbReference type="EMBL" id="CAG9766069.1"/>
    </source>
</evidence>
<feature type="transmembrane region" description="Helical" evidence="6">
    <location>
        <begin position="204"/>
        <end position="232"/>
    </location>
</feature>
<dbReference type="GO" id="GO:0030424">
    <property type="term" value="C:axon"/>
    <property type="evidence" value="ECO:0007669"/>
    <property type="project" value="TreeGrafter"/>
</dbReference>
<dbReference type="InterPro" id="IPR003388">
    <property type="entry name" value="Reticulon"/>
</dbReference>
<reference evidence="8" key="1">
    <citation type="submission" date="2022-01" db="EMBL/GenBank/DDBJ databases">
        <authorList>
            <person name="King R."/>
        </authorList>
    </citation>
    <scope>NUCLEOTIDE SEQUENCE</scope>
</reference>
<accession>A0A9N9MMF6</accession>
<evidence type="ECO:0000256" key="5">
    <source>
        <dbReference type="ARBA" id="ARBA00023136"/>
    </source>
</evidence>
<dbReference type="Pfam" id="PF02453">
    <property type="entry name" value="Reticulon"/>
    <property type="match status" value="1"/>
</dbReference>
<keyword evidence="5 6" id="KW-0472">Membrane</keyword>
<sequence>MMAEDLKQVANEIVDKVLDGVDASEKDNNYSTPAAPAIEPTVSVSNSTINSTTSEADVTVERKKSVLCVMICPNSWFNRQKLNPMVETFIYWEDPRKSAAVFGGVLFILLALTYVSVISVIAYLSLLLLTGTVAFKIYKNIVQAIQKTGDGHPFKQYLDLDISVSQDKAQAISQVVVAHLNAAIIELRRLLLVEDLVDSIKFGVLLWVLTYLGAWFNGMTVVIMMWVTLFTLPKVYEANQTQIDANLEIVQKKIAEFAAKIKSAIPVGKKGEKIE</sequence>
<evidence type="ECO:0000259" key="7">
    <source>
        <dbReference type="PROSITE" id="PS50845"/>
    </source>
</evidence>
<evidence type="ECO:0000313" key="9">
    <source>
        <dbReference type="Proteomes" id="UP001152799"/>
    </source>
</evidence>
<evidence type="ECO:0000256" key="2">
    <source>
        <dbReference type="ARBA" id="ARBA00022692"/>
    </source>
</evidence>
<dbReference type="PANTHER" id="PTHR45799">
    <property type="entry name" value="RETICULON-LIKE PROTEIN"/>
    <property type="match status" value="1"/>
</dbReference>
<protein>
    <recommendedName>
        <fullName evidence="6">Reticulon-like protein</fullName>
    </recommendedName>
</protein>
<dbReference type="PANTHER" id="PTHR45799:SF2">
    <property type="entry name" value="RETICULON-LIKE PROTEIN"/>
    <property type="match status" value="1"/>
</dbReference>
<evidence type="ECO:0000256" key="6">
    <source>
        <dbReference type="RuleBase" id="RU363132"/>
    </source>
</evidence>